<reference evidence="2" key="1">
    <citation type="submission" date="2016-08" db="EMBL/GenBank/DDBJ databases">
        <authorList>
            <person name="Seilhamer J.J."/>
        </authorList>
    </citation>
    <scope>NUCLEOTIDE SEQUENCE</scope>
    <source>
        <strain evidence="2">86</strain>
    </source>
</reference>
<dbReference type="Gene3D" id="1.10.3210.10">
    <property type="entry name" value="Hypothetical protein af1432"/>
    <property type="match status" value="2"/>
</dbReference>
<dbReference type="PROSITE" id="PS51832">
    <property type="entry name" value="HD_GYP"/>
    <property type="match status" value="1"/>
</dbReference>
<dbReference type="SUPFAM" id="SSF55781">
    <property type="entry name" value="GAF domain-like"/>
    <property type="match status" value="1"/>
</dbReference>
<dbReference type="AlphaFoldDB" id="A0A212LZQ2"/>
<dbReference type="SUPFAM" id="SSF109604">
    <property type="entry name" value="HD-domain/PDEase-like"/>
    <property type="match status" value="1"/>
</dbReference>
<evidence type="ECO:0000259" key="1">
    <source>
        <dbReference type="PROSITE" id="PS51832"/>
    </source>
</evidence>
<protein>
    <submittedName>
        <fullName evidence="2">Putative HD-GYP domain-containing protein</fullName>
    </submittedName>
</protein>
<dbReference type="RefSeq" id="WP_288185544.1">
    <property type="nucleotide sequence ID" value="NZ_LT608335.1"/>
</dbReference>
<dbReference type="InterPro" id="IPR003607">
    <property type="entry name" value="HD/PDEase_dom"/>
</dbReference>
<dbReference type="InterPro" id="IPR003018">
    <property type="entry name" value="GAF"/>
</dbReference>
<dbReference type="InterPro" id="IPR006674">
    <property type="entry name" value="HD_domain"/>
</dbReference>
<dbReference type="PANTHER" id="PTHR43155">
    <property type="entry name" value="CYCLIC DI-GMP PHOSPHODIESTERASE PA4108-RELATED"/>
    <property type="match status" value="1"/>
</dbReference>
<dbReference type="SMART" id="SM00065">
    <property type="entry name" value="GAF"/>
    <property type="match status" value="1"/>
</dbReference>
<sequence length="583" mass="64551">MNPLSTTKLNRLLDKHFLRQLLDHTHWIPSPVSIEIYDSNDTLFFTYGEATACGPVCQSPIVIDNQTIGIIRIQSMQPSDSPAKFWGLLLSSLAQAQWERRCITQDSLTRYRELALLYQLGDKLDSCLDPAELAEIVLSEVHRFIRAQAGSLLLVCPYTEKLSVVASYDSGETGCQLTPAASRLAHLVFATGKPEVIDDARLDPRLAAASRGWEPLLCVPLKIDNRILGVLNLGYKAGEFCFSAADMKLTEVIAAQAAKAFETARLFKEMENMAYAIILAAGATIDERDACTAGHSTRVAAISLAIATKLNQMREASPAIKKELPFIKLQEIKYAALLHDIGKIGVPEAVLTKRTRLSQDRMLTIRTRFDFITATTGQSLDEEFSLLAALNELHSLSPADSQSVRNLACRKYTDLSGDLQPFLLPEEAEALCVPRGNLIEQEFRQIQSHAEKSYKILKQIPFPAHLHRIPYIAYQHHERLNGSGYPNGLLTEEILLEAKIISVADVFEALTASDRPYRTPVGTEKALEILFAEAQAGHLDRLVVDTLATLVTGNPQWWNTLIAPLPGTKPKTGAKLPFEEEQV</sequence>
<dbReference type="Pfam" id="PF13487">
    <property type="entry name" value="HD_5"/>
    <property type="match status" value="1"/>
</dbReference>
<name>A0A212LZQ2_9FIRM</name>
<dbReference type="Pfam" id="PF01966">
    <property type="entry name" value="HD"/>
    <property type="match status" value="1"/>
</dbReference>
<dbReference type="Gene3D" id="3.30.450.40">
    <property type="match status" value="1"/>
</dbReference>
<dbReference type="CDD" id="cd00077">
    <property type="entry name" value="HDc"/>
    <property type="match status" value="1"/>
</dbReference>
<evidence type="ECO:0000313" key="2">
    <source>
        <dbReference type="EMBL" id="SCM83003.1"/>
    </source>
</evidence>
<dbReference type="PANTHER" id="PTHR43155:SF2">
    <property type="entry name" value="CYCLIC DI-GMP PHOSPHODIESTERASE PA4108"/>
    <property type="match status" value="1"/>
</dbReference>
<dbReference type="InterPro" id="IPR029016">
    <property type="entry name" value="GAF-like_dom_sf"/>
</dbReference>
<feature type="domain" description="HD-GYP" evidence="1">
    <location>
        <begin position="270"/>
        <end position="563"/>
    </location>
</feature>
<dbReference type="SMART" id="SM00471">
    <property type="entry name" value="HDc"/>
    <property type="match status" value="1"/>
</dbReference>
<accession>A0A212LZQ2</accession>
<organism evidence="2">
    <name type="scientific">uncultured Sporomusa sp</name>
    <dbReference type="NCBI Taxonomy" id="307249"/>
    <lineage>
        <taxon>Bacteria</taxon>
        <taxon>Bacillati</taxon>
        <taxon>Bacillota</taxon>
        <taxon>Negativicutes</taxon>
        <taxon>Selenomonadales</taxon>
        <taxon>Sporomusaceae</taxon>
        <taxon>Sporomusa</taxon>
        <taxon>environmental samples</taxon>
    </lineage>
</organism>
<proteinExistence type="predicted"/>
<dbReference type="EMBL" id="FMJE01000005">
    <property type="protein sequence ID" value="SCM83003.1"/>
    <property type="molecule type" value="Genomic_DNA"/>
</dbReference>
<dbReference type="InterPro" id="IPR037522">
    <property type="entry name" value="HD_GYP_dom"/>
</dbReference>
<dbReference type="Pfam" id="PF13185">
    <property type="entry name" value="GAF_2"/>
    <property type="match status" value="1"/>
</dbReference>
<gene>
    <name evidence="2" type="ORF">KL86SPO_50775</name>
</gene>